<name>A0A9P1BL79_9DINO</name>
<dbReference type="CDD" id="cd00209">
    <property type="entry name" value="DHFR"/>
    <property type="match status" value="1"/>
</dbReference>
<dbReference type="GO" id="GO:0004146">
    <property type="term" value="F:dihydrofolate reductase activity"/>
    <property type="evidence" value="ECO:0007669"/>
    <property type="project" value="UniProtKB-EC"/>
</dbReference>
<sequence length="349" mass="38572">MSGGPVGPVVPVRMIAAMARNGVMGKDGKLPWSIPEDLVWAKVDWKHFVESVKGGICISGRRCYEELGQAMPGSSMHIVLSNQKDLVYPDAVVKHSLTDAMQVAKEKRDAGSIWILGGTEVYRESFPMADEFWATHVHADVDGNVYFPDGWQEHFPVEVSRRSRSDDKFSYDFVVYRRTVGRVPPTILPKATFAAWARFEVNVGTTAPFVPKKLMASAWQFEDFADILDAVLPPRVAKVLVLLWPLAGRPWRPRERRLSDNSSNDTVCVTTATEYVALPSRQAIEFDAIAILSGMGAGVVSMLAVFGVHKMLLCLRARGDGDVFRGIQALRGKKVPSKQTIRETKSPAG</sequence>
<dbReference type="Pfam" id="PF00186">
    <property type="entry name" value="DHFR_1"/>
    <property type="match status" value="1"/>
</dbReference>
<dbReference type="InterPro" id="IPR001796">
    <property type="entry name" value="DHFR_dom"/>
</dbReference>
<keyword evidence="6" id="KW-0812">Transmembrane</keyword>
<evidence type="ECO:0000313" key="8">
    <source>
        <dbReference type="EMBL" id="CAI3973766.1"/>
    </source>
</evidence>
<feature type="transmembrane region" description="Helical" evidence="6">
    <location>
        <begin position="288"/>
        <end position="308"/>
    </location>
</feature>
<evidence type="ECO:0000256" key="6">
    <source>
        <dbReference type="SAM" id="Phobius"/>
    </source>
</evidence>
<proteinExistence type="predicted"/>
<dbReference type="PANTHER" id="PTHR48069">
    <property type="entry name" value="DIHYDROFOLATE REDUCTASE"/>
    <property type="match status" value="1"/>
</dbReference>
<dbReference type="EC" id="1.5.1.3" evidence="2"/>
<dbReference type="PROSITE" id="PS51330">
    <property type="entry name" value="DHFR_2"/>
    <property type="match status" value="1"/>
</dbReference>
<dbReference type="Proteomes" id="UP001152797">
    <property type="component" value="Unassembled WGS sequence"/>
</dbReference>
<gene>
    <name evidence="8" type="ORF">C1SCF055_LOCUS2228</name>
</gene>
<feature type="domain" description="DHFR" evidence="7">
    <location>
        <begin position="11"/>
        <end position="178"/>
    </location>
</feature>
<evidence type="ECO:0000256" key="5">
    <source>
        <dbReference type="ARBA" id="ARBA00023002"/>
    </source>
</evidence>
<comment type="pathway">
    <text evidence="1">Cofactor biosynthesis; tetrahydrofolate biosynthesis; 5,6,7,8-tetrahydrofolate from 7,8-dihydrofolate: step 1/1.</text>
</comment>
<evidence type="ECO:0000256" key="2">
    <source>
        <dbReference type="ARBA" id="ARBA00012856"/>
    </source>
</evidence>
<dbReference type="GO" id="GO:0050661">
    <property type="term" value="F:NADP binding"/>
    <property type="evidence" value="ECO:0007669"/>
    <property type="project" value="InterPro"/>
</dbReference>
<keyword evidence="4" id="KW-0521">NADP</keyword>
<dbReference type="GO" id="GO:0046655">
    <property type="term" value="P:folic acid metabolic process"/>
    <property type="evidence" value="ECO:0007669"/>
    <property type="project" value="TreeGrafter"/>
</dbReference>
<keyword evidence="10" id="KW-1185">Reference proteome</keyword>
<evidence type="ECO:0000313" key="10">
    <source>
        <dbReference type="Proteomes" id="UP001152797"/>
    </source>
</evidence>
<evidence type="ECO:0000256" key="1">
    <source>
        <dbReference type="ARBA" id="ARBA00004903"/>
    </source>
</evidence>
<evidence type="ECO:0000256" key="3">
    <source>
        <dbReference type="ARBA" id="ARBA00022563"/>
    </source>
</evidence>
<reference evidence="8" key="1">
    <citation type="submission" date="2022-10" db="EMBL/GenBank/DDBJ databases">
        <authorList>
            <person name="Chen Y."/>
            <person name="Dougan E. K."/>
            <person name="Chan C."/>
            <person name="Rhodes N."/>
            <person name="Thang M."/>
        </authorList>
    </citation>
    <scope>NUCLEOTIDE SEQUENCE</scope>
</reference>
<dbReference type="AlphaFoldDB" id="A0A9P1BL79"/>
<dbReference type="EMBL" id="CAMXCT010000096">
    <property type="protein sequence ID" value="CAI3973766.1"/>
    <property type="molecule type" value="Genomic_DNA"/>
</dbReference>
<keyword evidence="6" id="KW-0472">Membrane</keyword>
<reference evidence="9" key="2">
    <citation type="submission" date="2024-04" db="EMBL/GenBank/DDBJ databases">
        <authorList>
            <person name="Chen Y."/>
            <person name="Shah S."/>
            <person name="Dougan E. K."/>
            <person name="Thang M."/>
            <person name="Chan C."/>
        </authorList>
    </citation>
    <scope>NUCLEOTIDE SEQUENCE [LARGE SCALE GENOMIC DNA]</scope>
</reference>
<accession>A0A9P1BL79</accession>
<dbReference type="Gene3D" id="3.40.430.10">
    <property type="entry name" value="Dihydrofolate Reductase, subunit A"/>
    <property type="match status" value="1"/>
</dbReference>
<comment type="caution">
    <text evidence="8">The sequence shown here is derived from an EMBL/GenBank/DDBJ whole genome shotgun (WGS) entry which is preliminary data.</text>
</comment>
<protein>
    <recommendedName>
        <fullName evidence="2">dihydrofolate reductase</fullName>
        <ecNumber evidence="2">1.5.1.3</ecNumber>
    </recommendedName>
</protein>
<dbReference type="PRINTS" id="PR00070">
    <property type="entry name" value="DHFR"/>
</dbReference>
<keyword evidence="6" id="KW-1133">Transmembrane helix</keyword>
<dbReference type="InterPro" id="IPR012259">
    <property type="entry name" value="DHFR"/>
</dbReference>
<keyword evidence="5" id="KW-0560">Oxidoreductase</keyword>
<dbReference type="InterPro" id="IPR024072">
    <property type="entry name" value="DHFR-like_dom_sf"/>
</dbReference>
<keyword evidence="3" id="KW-0554">One-carbon metabolism</keyword>
<organism evidence="8">
    <name type="scientific">Cladocopium goreaui</name>
    <dbReference type="NCBI Taxonomy" id="2562237"/>
    <lineage>
        <taxon>Eukaryota</taxon>
        <taxon>Sar</taxon>
        <taxon>Alveolata</taxon>
        <taxon>Dinophyceae</taxon>
        <taxon>Suessiales</taxon>
        <taxon>Symbiodiniaceae</taxon>
        <taxon>Cladocopium</taxon>
    </lineage>
</organism>
<dbReference type="GO" id="GO:0046452">
    <property type="term" value="P:dihydrofolate metabolic process"/>
    <property type="evidence" value="ECO:0007669"/>
    <property type="project" value="TreeGrafter"/>
</dbReference>
<evidence type="ECO:0000313" key="9">
    <source>
        <dbReference type="EMBL" id="CAL1127141.1"/>
    </source>
</evidence>
<dbReference type="GO" id="GO:0046654">
    <property type="term" value="P:tetrahydrofolate biosynthetic process"/>
    <property type="evidence" value="ECO:0007669"/>
    <property type="project" value="InterPro"/>
</dbReference>
<dbReference type="GO" id="GO:0006730">
    <property type="term" value="P:one-carbon metabolic process"/>
    <property type="evidence" value="ECO:0007669"/>
    <property type="project" value="UniProtKB-KW"/>
</dbReference>
<evidence type="ECO:0000256" key="4">
    <source>
        <dbReference type="ARBA" id="ARBA00022857"/>
    </source>
</evidence>
<evidence type="ECO:0000259" key="7">
    <source>
        <dbReference type="PROSITE" id="PS51330"/>
    </source>
</evidence>
<dbReference type="EMBL" id="CAMXCT020000096">
    <property type="protein sequence ID" value="CAL1127141.1"/>
    <property type="molecule type" value="Genomic_DNA"/>
</dbReference>
<dbReference type="PANTHER" id="PTHR48069:SF3">
    <property type="entry name" value="DIHYDROFOLATE REDUCTASE"/>
    <property type="match status" value="1"/>
</dbReference>
<dbReference type="GO" id="GO:0005829">
    <property type="term" value="C:cytosol"/>
    <property type="evidence" value="ECO:0007669"/>
    <property type="project" value="TreeGrafter"/>
</dbReference>
<dbReference type="OrthoDB" id="4664297at2759"/>
<dbReference type="EMBL" id="CAMXCT030000096">
    <property type="protein sequence ID" value="CAL4761078.1"/>
    <property type="molecule type" value="Genomic_DNA"/>
</dbReference>
<dbReference type="SUPFAM" id="SSF53597">
    <property type="entry name" value="Dihydrofolate reductase-like"/>
    <property type="match status" value="1"/>
</dbReference>